<gene>
    <name evidence="1" type="ORF">RSE6_02962</name>
</gene>
<name>A0A1E1M1J9_RHYSE</name>
<dbReference type="Proteomes" id="UP000177625">
    <property type="component" value="Unassembled WGS sequence"/>
</dbReference>
<proteinExistence type="predicted"/>
<evidence type="ECO:0000313" key="2">
    <source>
        <dbReference type="Proteomes" id="UP000177625"/>
    </source>
</evidence>
<protein>
    <submittedName>
        <fullName evidence="1">Uncharacterized protein</fullName>
    </submittedName>
</protein>
<reference evidence="2" key="1">
    <citation type="submission" date="2016-03" db="EMBL/GenBank/DDBJ databases">
        <authorList>
            <person name="Guldener U."/>
        </authorList>
    </citation>
    <scope>NUCLEOTIDE SEQUENCE [LARGE SCALE GENOMIC DNA]</scope>
</reference>
<dbReference type="EMBL" id="FJVC01000114">
    <property type="protein sequence ID" value="CZT42990.1"/>
    <property type="molecule type" value="Genomic_DNA"/>
</dbReference>
<accession>A0A1E1M1J9</accession>
<dbReference type="AlphaFoldDB" id="A0A1E1M1J9"/>
<organism evidence="1 2">
    <name type="scientific">Rhynchosporium secalis</name>
    <name type="common">Barley scald fungus</name>
    <dbReference type="NCBI Taxonomy" id="38038"/>
    <lineage>
        <taxon>Eukaryota</taxon>
        <taxon>Fungi</taxon>
        <taxon>Dikarya</taxon>
        <taxon>Ascomycota</taxon>
        <taxon>Pezizomycotina</taxon>
        <taxon>Leotiomycetes</taxon>
        <taxon>Helotiales</taxon>
        <taxon>Ploettnerulaceae</taxon>
        <taxon>Rhynchosporium</taxon>
    </lineage>
</organism>
<sequence>MLDMLASNDGLNPGLESVARRGAGQPRKEHRSVEYCIKISITPLVKMSPISSCASSSPVLVMKCLLPIDVVASFGMTKLASTQAGKICLGAGLVIVGETFRFDSMETMKGYPSVFTSRWFVLGSLNFELFIYKRLWVQREYKRETRGIRAE</sequence>
<evidence type="ECO:0000313" key="1">
    <source>
        <dbReference type="EMBL" id="CZT42990.1"/>
    </source>
</evidence>
<keyword evidence="2" id="KW-1185">Reference proteome</keyword>